<gene>
    <name evidence="2" type="ORF">ABOM_005494</name>
</gene>
<dbReference type="OrthoDB" id="4502703at2759"/>
<dbReference type="RefSeq" id="XP_022389493.1">
    <property type="nucleotide sequence ID" value="XM_022532623.1"/>
</dbReference>
<proteinExistence type="predicted"/>
<feature type="chain" id="PRO_5009534393" evidence="1">
    <location>
        <begin position="22"/>
        <end position="120"/>
    </location>
</feature>
<keyword evidence="1" id="KW-0732">Signal</keyword>
<keyword evidence="3" id="KW-1185">Reference proteome</keyword>
<protein>
    <submittedName>
        <fullName evidence="2">Uncharacterized protein</fullName>
    </submittedName>
</protein>
<evidence type="ECO:0000313" key="3">
    <source>
        <dbReference type="Proteomes" id="UP000179179"/>
    </source>
</evidence>
<dbReference type="AlphaFoldDB" id="A0A1F8A223"/>
<reference evidence="2 3" key="1">
    <citation type="journal article" date="2016" name="Genome Biol. Evol.">
        <title>Draft genome sequence of an aflatoxigenic Aspergillus species, A. bombycis.</title>
        <authorList>
            <person name="Moore G.G."/>
            <person name="Mack B.M."/>
            <person name="Beltz S.B."/>
            <person name="Gilbert M.K."/>
        </authorList>
    </citation>
    <scope>NUCLEOTIDE SEQUENCE [LARGE SCALE GENOMIC DNA]</scope>
    <source>
        <strain evidence="3">NRRL 26010</strain>
    </source>
</reference>
<sequence>MRLFALLTASTLALFVSPSVANSPVATVIITTDQGAFARLARSSECVPVDSDIQYEPVTRIDIAPYRPGIAIDCTFFRDPVCHSGSSHSYTLHEGSHTFKRPFLVSSFGCVASNREDAFL</sequence>
<evidence type="ECO:0000313" key="2">
    <source>
        <dbReference type="EMBL" id="OGM45776.1"/>
    </source>
</evidence>
<accession>A0A1F8A223</accession>
<dbReference type="Proteomes" id="UP000179179">
    <property type="component" value="Unassembled WGS sequence"/>
</dbReference>
<dbReference type="GeneID" id="34448884"/>
<dbReference type="EMBL" id="LYCR01000038">
    <property type="protein sequence ID" value="OGM45776.1"/>
    <property type="molecule type" value="Genomic_DNA"/>
</dbReference>
<comment type="caution">
    <text evidence="2">The sequence shown here is derived from an EMBL/GenBank/DDBJ whole genome shotgun (WGS) entry which is preliminary data.</text>
</comment>
<evidence type="ECO:0000256" key="1">
    <source>
        <dbReference type="SAM" id="SignalP"/>
    </source>
</evidence>
<feature type="signal peptide" evidence="1">
    <location>
        <begin position="1"/>
        <end position="21"/>
    </location>
</feature>
<name>A0A1F8A223_9EURO</name>
<organism evidence="2 3">
    <name type="scientific">Aspergillus bombycis</name>
    <dbReference type="NCBI Taxonomy" id="109264"/>
    <lineage>
        <taxon>Eukaryota</taxon>
        <taxon>Fungi</taxon>
        <taxon>Dikarya</taxon>
        <taxon>Ascomycota</taxon>
        <taxon>Pezizomycotina</taxon>
        <taxon>Eurotiomycetes</taxon>
        <taxon>Eurotiomycetidae</taxon>
        <taxon>Eurotiales</taxon>
        <taxon>Aspergillaceae</taxon>
        <taxon>Aspergillus</taxon>
    </lineage>
</organism>